<evidence type="ECO:0000313" key="9">
    <source>
        <dbReference type="Proteomes" id="UP000515163"/>
    </source>
</evidence>
<keyword evidence="2" id="KW-0328">Glycosyltransferase</keyword>
<evidence type="ECO:0000256" key="4">
    <source>
        <dbReference type="ARBA" id="ARBA00044517"/>
    </source>
</evidence>
<evidence type="ECO:0000259" key="8">
    <source>
        <dbReference type="Pfam" id="PF12038"/>
    </source>
</evidence>
<keyword evidence="3" id="KW-0808">Transferase</keyword>
<dbReference type="KEGG" id="aten:116287983"/>
<evidence type="ECO:0000259" key="7">
    <source>
        <dbReference type="Pfam" id="PF00534"/>
    </source>
</evidence>
<evidence type="ECO:0000256" key="2">
    <source>
        <dbReference type="ARBA" id="ARBA00022676"/>
    </source>
</evidence>
<feature type="domain" description="Glycosyl transferase family 1" evidence="7">
    <location>
        <begin position="217"/>
        <end position="359"/>
    </location>
</feature>
<dbReference type="RefSeq" id="XP_031550557.1">
    <property type="nucleotide sequence ID" value="XM_031694697.1"/>
</dbReference>
<feature type="domain" description="tRNA-queuosine alpha-mannosyltransferase N-terminal" evidence="8">
    <location>
        <begin position="40"/>
        <end position="204"/>
    </location>
</feature>
<dbReference type="AlphaFoldDB" id="A0A6P8HCX8"/>
<keyword evidence="9" id="KW-1185">Reference proteome</keyword>
<comment type="catalytic activity">
    <reaction evidence="6">
        <text>queuosine(34) in tRNA(Asp) + GDP-alpha-D-mannose = O-4''-alpha-D-mannosylqueuosine(34) in tRNA(Asp) + GDP + H(+)</text>
        <dbReference type="Rhea" id="RHEA:12885"/>
        <dbReference type="Rhea" id="RHEA-COMP:18572"/>
        <dbReference type="Rhea" id="RHEA-COMP:18581"/>
        <dbReference type="ChEBI" id="CHEBI:15378"/>
        <dbReference type="ChEBI" id="CHEBI:57527"/>
        <dbReference type="ChEBI" id="CHEBI:58189"/>
        <dbReference type="ChEBI" id="CHEBI:194431"/>
        <dbReference type="ChEBI" id="CHEBI:194442"/>
        <dbReference type="EC" id="2.4.1.110"/>
    </reaction>
    <physiologicalReaction direction="left-to-right" evidence="6">
        <dbReference type="Rhea" id="RHEA:12886"/>
    </physiologicalReaction>
</comment>
<dbReference type="EC" id="2.4.1.110" evidence="4"/>
<dbReference type="CDD" id="cd03801">
    <property type="entry name" value="GT4_PimA-like"/>
    <property type="match status" value="1"/>
</dbReference>
<dbReference type="GeneID" id="116287983"/>
<evidence type="ECO:0000256" key="1">
    <source>
        <dbReference type="ARBA" id="ARBA00009481"/>
    </source>
</evidence>
<comment type="similarity">
    <text evidence="1">Belongs to the glycosyltransferase group 1 family. Glycosyltransferase 4 subfamily.</text>
</comment>
<accession>A0A6P8HCX8</accession>
<dbReference type="PANTHER" id="PTHR13615">
    <property type="entry name" value="GLYCOSYLTRANSFERASE-LIKE 1"/>
    <property type="match status" value="1"/>
</dbReference>
<dbReference type="Gene3D" id="3.40.50.2000">
    <property type="entry name" value="Glycogen Phosphorylase B"/>
    <property type="match status" value="1"/>
</dbReference>
<dbReference type="InterPro" id="IPR022701">
    <property type="entry name" value="QTMAN_N"/>
</dbReference>
<dbReference type="InParanoid" id="A0A6P8HCX8"/>
<evidence type="ECO:0000313" key="10">
    <source>
        <dbReference type="RefSeq" id="XP_031550557.1"/>
    </source>
</evidence>
<proteinExistence type="inferred from homology"/>
<gene>
    <name evidence="10" type="primary">LOC116287983</name>
</gene>
<evidence type="ECO:0000256" key="5">
    <source>
        <dbReference type="ARBA" id="ARBA00044539"/>
    </source>
</evidence>
<evidence type="ECO:0000256" key="3">
    <source>
        <dbReference type="ARBA" id="ARBA00022679"/>
    </source>
</evidence>
<dbReference type="OrthoDB" id="10032790at2759"/>
<reference evidence="10" key="1">
    <citation type="submission" date="2025-08" db="UniProtKB">
        <authorList>
            <consortium name="RefSeq"/>
        </authorList>
    </citation>
    <scope>IDENTIFICATION</scope>
</reference>
<dbReference type="InterPro" id="IPR051862">
    <property type="entry name" value="GT-like_domain_containing_1"/>
</dbReference>
<protein>
    <recommendedName>
        <fullName evidence="5">tRNA-queuosine alpha-mannosyltransferase</fullName>
        <ecNumber evidence="4">2.4.1.110</ecNumber>
    </recommendedName>
</protein>
<dbReference type="Pfam" id="PF00534">
    <property type="entry name" value="Glycos_transf_1"/>
    <property type="match status" value="1"/>
</dbReference>
<dbReference type="Pfam" id="PF12038">
    <property type="entry name" value="QTMAN_N"/>
    <property type="match status" value="1"/>
</dbReference>
<dbReference type="SUPFAM" id="SSF53756">
    <property type="entry name" value="UDP-Glycosyltransferase/glycogen phosphorylase"/>
    <property type="match status" value="1"/>
</dbReference>
<dbReference type="InterPro" id="IPR001296">
    <property type="entry name" value="Glyco_trans_1"/>
</dbReference>
<organism evidence="9 10">
    <name type="scientific">Actinia tenebrosa</name>
    <name type="common">Australian red waratah sea anemone</name>
    <dbReference type="NCBI Taxonomy" id="6105"/>
    <lineage>
        <taxon>Eukaryota</taxon>
        <taxon>Metazoa</taxon>
        <taxon>Cnidaria</taxon>
        <taxon>Anthozoa</taxon>
        <taxon>Hexacorallia</taxon>
        <taxon>Actiniaria</taxon>
        <taxon>Actiniidae</taxon>
        <taxon>Actinia</taxon>
    </lineage>
</organism>
<dbReference type="PANTHER" id="PTHR13615:SF3">
    <property type="entry name" value="GLYCOSYLTRANSFERASE-LIKE DOMAIN-CONTAINING PROTEIN 1"/>
    <property type="match status" value="1"/>
</dbReference>
<dbReference type="GO" id="GO:0016438">
    <property type="term" value="F:tRNA-queuosine(34) beta-mannosyltransferase activity"/>
    <property type="evidence" value="ECO:0007669"/>
    <property type="project" value="UniProtKB-EC"/>
</dbReference>
<dbReference type="FunCoup" id="A0A6P8HCX8">
    <property type="interactions" value="881"/>
</dbReference>
<dbReference type="Proteomes" id="UP000515163">
    <property type="component" value="Unplaced"/>
</dbReference>
<evidence type="ECO:0000256" key="6">
    <source>
        <dbReference type="ARBA" id="ARBA00048439"/>
    </source>
</evidence>
<name>A0A6P8HCX8_ACTTE</name>
<sequence>MSESNDGTTSAYLASWTKNDKTIEDSDDVQRSTQSDEGHVLLIEPFYGGSHKQLVDLLVQKIPGCVKFCLPAKKWHWRVRTSALYFAQCISEVHQYRILFSSSVLNLAELIALRPDLTDLKKVLYFHENQLVYPVRKQQERDFQYGYNQIISCLVADVVVFNSEFNMNSFLTSVDSFLKLIPDHRPKGISDQIKPKCRVLYFPIPQITCNTRLSRPNDHPLHILWAHRWEHDKNPESFFDAIFHLLEEKLDFKVSVIGETFSEVPSIFAEAKTRLGYKVINWGYQQSREDYEAVLMDADLAVSTARHEFFGVAMLEAVQLGCYPLCPNNLAYPEIFPDVYLYSTQQQLAKKLRYFCKNPGFVRNHTLKVDVSRFSWENLGKDYQNLLS</sequence>